<evidence type="ECO:0000313" key="1">
    <source>
        <dbReference type="EMBL" id="KOF83744.1"/>
    </source>
</evidence>
<organism evidence="1">
    <name type="scientific">Octopus bimaculoides</name>
    <name type="common">California two-spotted octopus</name>
    <dbReference type="NCBI Taxonomy" id="37653"/>
    <lineage>
        <taxon>Eukaryota</taxon>
        <taxon>Metazoa</taxon>
        <taxon>Spiralia</taxon>
        <taxon>Lophotrochozoa</taxon>
        <taxon>Mollusca</taxon>
        <taxon>Cephalopoda</taxon>
        <taxon>Coleoidea</taxon>
        <taxon>Octopodiformes</taxon>
        <taxon>Octopoda</taxon>
        <taxon>Incirrata</taxon>
        <taxon>Octopodidae</taxon>
        <taxon>Octopus</taxon>
    </lineage>
</organism>
<proteinExistence type="predicted"/>
<gene>
    <name evidence="1" type="ORF">OCBIM_22023290mg</name>
</gene>
<accession>A0A0L8H3V8</accession>
<protein>
    <submittedName>
        <fullName evidence="1">Uncharacterized protein</fullName>
    </submittedName>
</protein>
<reference evidence="1" key="1">
    <citation type="submission" date="2015-07" db="EMBL/GenBank/DDBJ databases">
        <title>MeaNS - Measles Nucleotide Surveillance Program.</title>
        <authorList>
            <person name="Tran T."/>
            <person name="Druce J."/>
        </authorList>
    </citation>
    <scope>NUCLEOTIDE SEQUENCE</scope>
    <source>
        <strain evidence="1">UCB-OBI-ISO-001</strain>
        <tissue evidence="1">Gonad</tissue>
    </source>
</reference>
<sequence length="67" mass="7535">MSLRLEPGERRAYSTPPLALLFVQLLLLDDDINFQVKFCVSKSQRSERGTSTSLALSLFCFCCAIFS</sequence>
<dbReference type="EMBL" id="KQ419392">
    <property type="protein sequence ID" value="KOF83744.1"/>
    <property type="molecule type" value="Genomic_DNA"/>
</dbReference>
<dbReference type="AlphaFoldDB" id="A0A0L8H3V8"/>
<name>A0A0L8H3V8_OCTBM</name>